<evidence type="ECO:0000256" key="1">
    <source>
        <dbReference type="SAM" id="MobiDB-lite"/>
    </source>
</evidence>
<evidence type="ECO:0000313" key="2">
    <source>
        <dbReference type="EMBL" id="CAK0788916.1"/>
    </source>
</evidence>
<protein>
    <submittedName>
        <fullName evidence="2">Uncharacterized protein</fullName>
    </submittedName>
</protein>
<proteinExistence type="predicted"/>
<name>A0ABN9P871_9DINO</name>
<accession>A0ABN9P871</accession>
<sequence length="272" mass="29092">MHKLLGHHASPKLPSFAQYVRAVDEYFMHLIPGDQVIGNTCYNHWVHAQAKIAKRVFLTWRKTLPGRPDQKMEPAFDPATRMEPADKKRKVTKVDVGGADEDAARSSKDGANEIAVAEAAFDLMGEGEEGGGEPGAEAAAIVLDEGADSQDKEEVVHPYDEWVTPAGTSVCVGTGLTDAHLRRALGFLGGEHPAAEPAGLRVLHDGVCAPKRTLAAAAADALGRLLWWLLVPSAEASRVLQEVIQHLLGGAAAEKPAPERGLVAARSLVWPM</sequence>
<comment type="caution">
    <text evidence="2">The sequence shown here is derived from an EMBL/GenBank/DDBJ whole genome shotgun (WGS) entry which is preliminary data.</text>
</comment>
<dbReference type="Proteomes" id="UP001189429">
    <property type="component" value="Unassembled WGS sequence"/>
</dbReference>
<feature type="region of interest" description="Disordered" evidence="1">
    <location>
        <begin position="67"/>
        <end position="94"/>
    </location>
</feature>
<dbReference type="EMBL" id="CAUYUJ010000137">
    <property type="protein sequence ID" value="CAK0788916.1"/>
    <property type="molecule type" value="Genomic_DNA"/>
</dbReference>
<evidence type="ECO:0000313" key="3">
    <source>
        <dbReference type="Proteomes" id="UP001189429"/>
    </source>
</evidence>
<gene>
    <name evidence="2" type="ORF">PCOR1329_LOCUS630</name>
</gene>
<reference evidence="2" key="1">
    <citation type="submission" date="2023-10" db="EMBL/GenBank/DDBJ databases">
        <authorList>
            <person name="Chen Y."/>
            <person name="Shah S."/>
            <person name="Dougan E. K."/>
            <person name="Thang M."/>
            <person name="Chan C."/>
        </authorList>
    </citation>
    <scope>NUCLEOTIDE SEQUENCE [LARGE SCALE GENOMIC DNA]</scope>
</reference>
<organism evidence="2 3">
    <name type="scientific">Prorocentrum cordatum</name>
    <dbReference type="NCBI Taxonomy" id="2364126"/>
    <lineage>
        <taxon>Eukaryota</taxon>
        <taxon>Sar</taxon>
        <taxon>Alveolata</taxon>
        <taxon>Dinophyceae</taxon>
        <taxon>Prorocentrales</taxon>
        <taxon>Prorocentraceae</taxon>
        <taxon>Prorocentrum</taxon>
    </lineage>
</organism>
<keyword evidence="3" id="KW-1185">Reference proteome</keyword>